<organism evidence="2 3">
    <name type="scientific">Pleurodeles waltl</name>
    <name type="common">Iberian ribbed newt</name>
    <dbReference type="NCBI Taxonomy" id="8319"/>
    <lineage>
        <taxon>Eukaryota</taxon>
        <taxon>Metazoa</taxon>
        <taxon>Chordata</taxon>
        <taxon>Craniata</taxon>
        <taxon>Vertebrata</taxon>
        <taxon>Euteleostomi</taxon>
        <taxon>Amphibia</taxon>
        <taxon>Batrachia</taxon>
        <taxon>Caudata</taxon>
        <taxon>Salamandroidea</taxon>
        <taxon>Salamandridae</taxon>
        <taxon>Pleurodelinae</taxon>
        <taxon>Pleurodeles</taxon>
    </lineage>
</organism>
<dbReference type="AlphaFoldDB" id="A0AAV7KYH0"/>
<reference evidence="2" key="1">
    <citation type="journal article" date="2022" name="bioRxiv">
        <title>Sequencing and chromosome-scale assembly of the giantPleurodeles waltlgenome.</title>
        <authorList>
            <person name="Brown T."/>
            <person name="Elewa A."/>
            <person name="Iarovenko S."/>
            <person name="Subramanian E."/>
            <person name="Araus A.J."/>
            <person name="Petzold A."/>
            <person name="Susuki M."/>
            <person name="Suzuki K.-i.T."/>
            <person name="Hayashi T."/>
            <person name="Toyoda A."/>
            <person name="Oliveira C."/>
            <person name="Osipova E."/>
            <person name="Leigh N.D."/>
            <person name="Simon A."/>
            <person name="Yun M.H."/>
        </authorList>
    </citation>
    <scope>NUCLEOTIDE SEQUENCE</scope>
    <source>
        <strain evidence="2">20211129_DDA</strain>
        <tissue evidence="2">Liver</tissue>
    </source>
</reference>
<protein>
    <submittedName>
        <fullName evidence="2">Uncharacterized protein</fullName>
    </submittedName>
</protein>
<evidence type="ECO:0000256" key="1">
    <source>
        <dbReference type="SAM" id="MobiDB-lite"/>
    </source>
</evidence>
<dbReference type="EMBL" id="JANPWB010000016">
    <property type="protein sequence ID" value="KAJ1083275.1"/>
    <property type="molecule type" value="Genomic_DNA"/>
</dbReference>
<evidence type="ECO:0000313" key="3">
    <source>
        <dbReference type="Proteomes" id="UP001066276"/>
    </source>
</evidence>
<feature type="region of interest" description="Disordered" evidence="1">
    <location>
        <begin position="1"/>
        <end position="40"/>
    </location>
</feature>
<proteinExistence type="predicted"/>
<keyword evidence="3" id="KW-1185">Reference proteome</keyword>
<comment type="caution">
    <text evidence="2">The sequence shown here is derived from an EMBL/GenBank/DDBJ whole genome shotgun (WGS) entry which is preliminary data.</text>
</comment>
<gene>
    <name evidence="2" type="ORF">NDU88_003434</name>
</gene>
<accession>A0AAV7KYH0</accession>
<dbReference type="Proteomes" id="UP001066276">
    <property type="component" value="Chromosome 12"/>
</dbReference>
<sequence>MHQGPVGGRLRRVASGGSNPDLAGSPPMSPTPTETSGFLHHEEDNASCVSLCFSCVVGRAPQLTPGERESVKEESMRLEMAPLISPLEKNLRSLEDKGLGFEDYLKFDREQQQVPDTETA</sequence>
<name>A0AAV7KYH0_PLEWA</name>
<evidence type="ECO:0000313" key="2">
    <source>
        <dbReference type="EMBL" id="KAJ1083275.1"/>
    </source>
</evidence>